<keyword evidence="1" id="KW-0812">Transmembrane</keyword>
<gene>
    <name evidence="2" type="ORF">DES48_104103</name>
</gene>
<feature type="transmembrane region" description="Helical" evidence="1">
    <location>
        <begin position="6"/>
        <end position="23"/>
    </location>
</feature>
<dbReference type="RefSeq" id="WP_113868334.1">
    <property type="nucleotide sequence ID" value="NZ_BAABQN010000003.1"/>
</dbReference>
<keyword evidence="3" id="KW-1185">Reference proteome</keyword>
<name>A0A366EAN7_9BACI</name>
<sequence>MFIVYLFRTLIVIAIVFLVYIAYKYVVNPKRKLNVAKEKKQFYFLDEEENVQKNFSMTYKGIIFEGEKYIGTIENAFDVVSISVYAKEPEALKGLERDDLFFLEKEILIHYPFATVEWKYPINELLNHSPS</sequence>
<evidence type="ECO:0000256" key="1">
    <source>
        <dbReference type="SAM" id="Phobius"/>
    </source>
</evidence>
<evidence type="ECO:0000313" key="3">
    <source>
        <dbReference type="Proteomes" id="UP000252254"/>
    </source>
</evidence>
<keyword evidence="1" id="KW-0472">Membrane</keyword>
<dbReference type="AlphaFoldDB" id="A0A366EAN7"/>
<proteinExistence type="predicted"/>
<keyword evidence="1" id="KW-1133">Transmembrane helix</keyword>
<comment type="caution">
    <text evidence="2">The sequence shown here is derived from an EMBL/GenBank/DDBJ whole genome shotgun (WGS) entry which is preliminary data.</text>
</comment>
<reference evidence="2 3" key="1">
    <citation type="submission" date="2018-06" db="EMBL/GenBank/DDBJ databases">
        <title>Genomic Encyclopedia of Type Strains, Phase IV (KMG-IV): sequencing the most valuable type-strain genomes for metagenomic binning, comparative biology and taxonomic classification.</title>
        <authorList>
            <person name="Goeker M."/>
        </authorList>
    </citation>
    <scope>NUCLEOTIDE SEQUENCE [LARGE SCALE GENOMIC DNA]</scope>
    <source>
        <strain evidence="2 3">DSM 15140</strain>
    </source>
</reference>
<dbReference type="Proteomes" id="UP000252254">
    <property type="component" value="Unassembled WGS sequence"/>
</dbReference>
<evidence type="ECO:0008006" key="4">
    <source>
        <dbReference type="Google" id="ProtNLM"/>
    </source>
</evidence>
<dbReference type="EMBL" id="QNRI01000004">
    <property type="protein sequence ID" value="RBO99431.1"/>
    <property type="molecule type" value="Genomic_DNA"/>
</dbReference>
<protein>
    <recommendedName>
        <fullName evidence="4">Sigma-w pathway protein ysdB</fullName>
    </recommendedName>
</protein>
<accession>A0A366EAN7</accession>
<dbReference type="OrthoDB" id="2735026at2"/>
<organism evidence="2 3">
    <name type="scientific">Paraliobacillus ryukyuensis</name>
    <dbReference type="NCBI Taxonomy" id="200904"/>
    <lineage>
        <taxon>Bacteria</taxon>
        <taxon>Bacillati</taxon>
        <taxon>Bacillota</taxon>
        <taxon>Bacilli</taxon>
        <taxon>Bacillales</taxon>
        <taxon>Bacillaceae</taxon>
        <taxon>Paraliobacillus</taxon>
    </lineage>
</organism>
<dbReference type="STRING" id="200904.GCA_900168775_02293"/>
<evidence type="ECO:0000313" key="2">
    <source>
        <dbReference type="EMBL" id="RBO99431.1"/>
    </source>
</evidence>